<gene>
    <name evidence="1" type="ORF">C0V70_04800</name>
</gene>
<dbReference type="InterPro" id="IPR023213">
    <property type="entry name" value="CAT-like_dom_sf"/>
</dbReference>
<sequence length="419" mass="49659">MTQVKLSFQDTFLLAFEREDLPFNSFFYFESETAFDLKKIRQTFIKQVELEPQLNLICSYETGKCTYRKFSNSEIANAITTLMTDKHEETFLASHFDETSPPVKLGLMNKNGKHLLIFSFHHPLFDGHAQMNYLQDFFTIYRGEDYTPRSLSDVVHFRSYFLKTSPLWYLKQLFGLFKREKKEPILISRFFDHETTSRVMSYSLLEYDKKSIDQSVRKTKLSPTTFFSFCALRAFDRIQKERGDSQNPVVIYIPKSMRFEMKKMRAFQNLVGFIWMKFKREKITNEQALEHFRDFYKYRSGGDEIRKVLFFAGLITKFTSYQKLRFLLEKKEKKVHDCSILISSGRTPKEVVFPDEFKNAKFYARGTMYRSPGIGILVTSNENRDFVCVEYLKGAFKKESIERFCQILDEEIKSHRSDS</sequence>
<evidence type="ECO:0000313" key="2">
    <source>
        <dbReference type="Proteomes" id="UP000235584"/>
    </source>
</evidence>
<accession>A0A2K9NPK6</accession>
<proteinExistence type="predicted"/>
<dbReference type="AlphaFoldDB" id="A0A2K9NPK6"/>
<dbReference type="EMBL" id="CP025704">
    <property type="protein sequence ID" value="AUN97437.1"/>
    <property type="molecule type" value="Genomic_DNA"/>
</dbReference>
<dbReference type="SUPFAM" id="SSF52777">
    <property type="entry name" value="CoA-dependent acyltransferases"/>
    <property type="match status" value="1"/>
</dbReference>
<dbReference type="Proteomes" id="UP000235584">
    <property type="component" value="Chromosome"/>
</dbReference>
<evidence type="ECO:0000313" key="1">
    <source>
        <dbReference type="EMBL" id="AUN97437.1"/>
    </source>
</evidence>
<keyword evidence="2" id="KW-1185">Reference proteome</keyword>
<dbReference type="KEGG" id="bsto:C0V70_04800"/>
<protein>
    <submittedName>
        <fullName evidence="1">Uncharacterized protein</fullName>
    </submittedName>
</protein>
<dbReference type="Gene3D" id="3.30.559.10">
    <property type="entry name" value="Chloramphenicol acetyltransferase-like domain"/>
    <property type="match status" value="1"/>
</dbReference>
<organism evidence="1 2">
    <name type="scientific">Bacteriovorax stolpii</name>
    <name type="common">Bdellovibrio stolpii</name>
    <dbReference type="NCBI Taxonomy" id="960"/>
    <lineage>
        <taxon>Bacteria</taxon>
        <taxon>Pseudomonadati</taxon>
        <taxon>Bdellovibrionota</taxon>
        <taxon>Bacteriovoracia</taxon>
        <taxon>Bacteriovoracales</taxon>
        <taxon>Bacteriovoracaceae</taxon>
        <taxon>Bacteriovorax</taxon>
    </lineage>
</organism>
<name>A0A2K9NPK6_BACTC</name>
<dbReference type="RefSeq" id="WP_102242732.1">
    <property type="nucleotide sequence ID" value="NZ_CP025704.1"/>
</dbReference>
<reference evidence="1 2" key="1">
    <citation type="submission" date="2018-01" db="EMBL/GenBank/DDBJ databases">
        <title>Complete genome sequence of Bacteriovorax stolpii DSM12778.</title>
        <authorList>
            <person name="Tang B."/>
            <person name="Chang J."/>
        </authorList>
    </citation>
    <scope>NUCLEOTIDE SEQUENCE [LARGE SCALE GENOMIC DNA]</scope>
    <source>
        <strain evidence="1 2">DSM 12778</strain>
    </source>
</reference>